<evidence type="ECO:0008006" key="3">
    <source>
        <dbReference type="Google" id="ProtNLM"/>
    </source>
</evidence>
<protein>
    <recommendedName>
        <fullName evidence="3">HXXEE domain-containing protein</fullName>
    </recommendedName>
</protein>
<name>A0A382HFU7_9ZZZZ</name>
<feature type="transmembrane region" description="Helical" evidence="1">
    <location>
        <begin position="155"/>
        <end position="172"/>
    </location>
</feature>
<keyword evidence="1" id="KW-0812">Transmembrane</keyword>
<feature type="transmembrane region" description="Helical" evidence="1">
    <location>
        <begin position="48"/>
        <end position="67"/>
    </location>
</feature>
<gene>
    <name evidence="2" type="ORF">METZ01_LOCUS239068</name>
</gene>
<dbReference type="AlphaFoldDB" id="A0A382HFU7"/>
<keyword evidence="1" id="KW-0472">Membrane</keyword>
<evidence type="ECO:0000313" key="2">
    <source>
        <dbReference type="EMBL" id="SVB86214.1"/>
    </source>
</evidence>
<feature type="transmembrane region" description="Helical" evidence="1">
    <location>
        <begin position="104"/>
        <end position="120"/>
    </location>
</feature>
<evidence type="ECO:0000256" key="1">
    <source>
        <dbReference type="SAM" id="Phobius"/>
    </source>
</evidence>
<proteinExistence type="predicted"/>
<organism evidence="2">
    <name type="scientific">marine metagenome</name>
    <dbReference type="NCBI Taxonomy" id="408172"/>
    <lineage>
        <taxon>unclassified sequences</taxon>
        <taxon>metagenomes</taxon>
        <taxon>ecological metagenomes</taxon>
    </lineage>
</organism>
<dbReference type="EMBL" id="UINC01061054">
    <property type="protein sequence ID" value="SVB86214.1"/>
    <property type="molecule type" value="Genomic_DNA"/>
</dbReference>
<accession>A0A382HFU7</accession>
<feature type="transmembrane region" description="Helical" evidence="1">
    <location>
        <begin position="132"/>
        <end position="149"/>
    </location>
</feature>
<feature type="transmembrane region" description="Helical" evidence="1">
    <location>
        <begin position="74"/>
        <end position="98"/>
    </location>
</feature>
<dbReference type="Pfam" id="PF13787">
    <property type="entry name" value="HXXEE"/>
    <property type="match status" value="1"/>
</dbReference>
<reference evidence="2" key="1">
    <citation type="submission" date="2018-05" db="EMBL/GenBank/DDBJ databases">
        <authorList>
            <person name="Lanie J.A."/>
            <person name="Ng W.-L."/>
            <person name="Kazmierczak K.M."/>
            <person name="Andrzejewski T.M."/>
            <person name="Davidsen T.M."/>
            <person name="Wayne K.J."/>
            <person name="Tettelin H."/>
            <person name="Glass J.I."/>
            <person name="Rusch D."/>
            <person name="Podicherti R."/>
            <person name="Tsui H.-C.T."/>
            <person name="Winkler M.E."/>
        </authorList>
    </citation>
    <scope>NUCLEOTIDE SEQUENCE</scope>
</reference>
<dbReference type="InterPro" id="IPR025671">
    <property type="entry name" value="HXXEE"/>
</dbReference>
<keyword evidence="1" id="KW-1133">Transmembrane helix</keyword>
<sequence>MNKITFKISLLFAPLAYAFHHFEESIIFNFRAWRSLYFPDNQLPSTELMLVILMVISLVYIILHFIVQNRASALSVITFLMTTQVNNMIFHAGGTIVFQDFSPGLITAVFLYIPVNIIIARNALQEGWVSKRLLIVLFILGGIIFWSFVRLGLPFMVTVLLISYLWIAYETFRVKHVPKIIQ</sequence>